<accession>N1V2R5</accession>
<dbReference type="EMBL" id="ANPE02000120">
    <property type="protein sequence ID" value="EMY34342.1"/>
    <property type="molecule type" value="Genomic_DNA"/>
</dbReference>
<keyword evidence="3" id="KW-1185">Reference proteome</keyword>
<evidence type="ECO:0000313" key="2">
    <source>
        <dbReference type="EMBL" id="EMY34342.1"/>
    </source>
</evidence>
<comment type="caution">
    <text evidence="2">The sequence shown here is derived from an EMBL/GenBank/DDBJ whole genome shotgun (WGS) entry which is preliminary data.</text>
</comment>
<protein>
    <submittedName>
        <fullName evidence="2">Uncharacterized protein</fullName>
    </submittedName>
</protein>
<name>N1V2R5_9MICC</name>
<gene>
    <name evidence="2" type="ORF">D477_010109</name>
</gene>
<reference evidence="2 3" key="1">
    <citation type="journal article" date="2013" name="Genome Announc.">
        <title>Draft Genome Sequence of Arthrobacter crystallopoietes Strain BAB-32, Revealing Genes for Bioremediation.</title>
        <authorList>
            <person name="Joshi M.N."/>
            <person name="Pandit A.S."/>
            <person name="Sharma A."/>
            <person name="Pandya R.V."/>
            <person name="Desai S.M."/>
            <person name="Saxena A.K."/>
            <person name="Bagatharia S.B."/>
        </authorList>
    </citation>
    <scope>NUCLEOTIDE SEQUENCE [LARGE SCALE GENOMIC DNA]</scope>
    <source>
        <strain evidence="2 3">BAB-32</strain>
    </source>
</reference>
<sequence>MEWLVWIAIVIVIAALLWWLFTRGSAPGEVPLPEEPLGHAPASLSHGPSDAAGQAPPATADKPFRTAAGADRAAGPARTEEEPEPIDGWTESAAENAHYDPDVEDMYIEDLAAEDRGKARPYDEDEAEWKAHTGEAIIEPKAGRAEDEDRGERAG</sequence>
<evidence type="ECO:0000256" key="1">
    <source>
        <dbReference type="SAM" id="MobiDB-lite"/>
    </source>
</evidence>
<dbReference type="RefSeq" id="WP_005268861.1">
    <property type="nucleotide sequence ID" value="NZ_ANPE02000120.1"/>
</dbReference>
<dbReference type="Proteomes" id="UP000010729">
    <property type="component" value="Unassembled WGS sequence"/>
</dbReference>
<dbReference type="AlphaFoldDB" id="N1V2R5"/>
<dbReference type="OrthoDB" id="9906534at2"/>
<evidence type="ECO:0000313" key="3">
    <source>
        <dbReference type="Proteomes" id="UP000010729"/>
    </source>
</evidence>
<feature type="compositionally biased region" description="Acidic residues" evidence="1">
    <location>
        <begin position="102"/>
        <end position="112"/>
    </location>
</feature>
<feature type="compositionally biased region" description="Basic and acidic residues" evidence="1">
    <location>
        <begin position="113"/>
        <end position="133"/>
    </location>
</feature>
<feature type="region of interest" description="Disordered" evidence="1">
    <location>
        <begin position="32"/>
        <end position="155"/>
    </location>
</feature>
<proteinExistence type="predicted"/>
<feature type="compositionally biased region" description="Low complexity" evidence="1">
    <location>
        <begin position="65"/>
        <end position="77"/>
    </location>
</feature>
<organism evidence="2 3">
    <name type="scientific">Arthrobacter crystallopoietes BAB-32</name>
    <dbReference type="NCBI Taxonomy" id="1246476"/>
    <lineage>
        <taxon>Bacteria</taxon>
        <taxon>Bacillati</taxon>
        <taxon>Actinomycetota</taxon>
        <taxon>Actinomycetes</taxon>
        <taxon>Micrococcales</taxon>
        <taxon>Micrococcaceae</taxon>
        <taxon>Crystallibacter</taxon>
    </lineage>
</organism>
<feature type="compositionally biased region" description="Basic and acidic residues" evidence="1">
    <location>
        <begin position="141"/>
        <end position="155"/>
    </location>
</feature>